<accession>A0A0R1KXB1</accession>
<keyword evidence="2 7" id="KW-0808">Transferase</keyword>
<reference evidence="7 8" key="1">
    <citation type="journal article" date="2015" name="Genome Announc.">
        <title>Expanding the biotechnology potential of lactobacilli through comparative genomics of 213 strains and associated genera.</title>
        <authorList>
            <person name="Sun Z."/>
            <person name="Harris H.M."/>
            <person name="McCann A."/>
            <person name="Guo C."/>
            <person name="Argimon S."/>
            <person name="Zhang W."/>
            <person name="Yang X."/>
            <person name="Jeffery I.B."/>
            <person name="Cooney J.C."/>
            <person name="Kagawa T.F."/>
            <person name="Liu W."/>
            <person name="Song Y."/>
            <person name="Salvetti E."/>
            <person name="Wrobel A."/>
            <person name="Rasinkangas P."/>
            <person name="Parkhill J."/>
            <person name="Rea M.C."/>
            <person name="O'Sullivan O."/>
            <person name="Ritari J."/>
            <person name="Douillard F.P."/>
            <person name="Paul Ross R."/>
            <person name="Yang R."/>
            <person name="Briner A.E."/>
            <person name="Felis G.E."/>
            <person name="de Vos W.M."/>
            <person name="Barrangou R."/>
            <person name="Klaenhammer T.R."/>
            <person name="Caufield P.W."/>
            <person name="Cui Y."/>
            <person name="Zhang H."/>
            <person name="O'Toole P.W."/>
        </authorList>
    </citation>
    <scope>NUCLEOTIDE SEQUENCE [LARGE SCALE GENOMIC DNA]</scope>
    <source>
        <strain evidence="7 8">DSM 19904</strain>
    </source>
</reference>
<dbReference type="GO" id="GO:0016020">
    <property type="term" value="C:membrane"/>
    <property type="evidence" value="ECO:0007669"/>
    <property type="project" value="UniProtKB-SubCell"/>
</dbReference>
<dbReference type="EMBL" id="AZEA01000011">
    <property type="protein sequence ID" value="KRK88219.1"/>
    <property type="molecule type" value="Genomic_DNA"/>
</dbReference>
<evidence type="ECO:0000256" key="6">
    <source>
        <dbReference type="SAM" id="Phobius"/>
    </source>
</evidence>
<keyword evidence="5 6" id="KW-0472">Membrane</keyword>
<feature type="transmembrane region" description="Helical" evidence="6">
    <location>
        <begin position="283"/>
        <end position="307"/>
    </location>
</feature>
<evidence type="ECO:0000313" key="7">
    <source>
        <dbReference type="EMBL" id="KRK88219.1"/>
    </source>
</evidence>
<dbReference type="GO" id="GO:0042371">
    <property type="term" value="P:vitamin K biosynthetic process"/>
    <property type="evidence" value="ECO:0007669"/>
    <property type="project" value="TreeGrafter"/>
</dbReference>
<sequence>MIEFLEVKMSLSTFSQLVELRAKAASIFPFFTGLFFSWYLLGSVNGLYATLFFIAMILFNMTVDTLDNYNDYMHSNEEEWKSGTNIIGVKHISLNLIRTMIVVMVVPSALIGIYLVFQVGLPLLWMGLICFAIGIMYSSGPHPISSTPYGEVASGFAMGVMITLISVYVNSFQMFVWKASLLGQILLASAPLFFWIANIMLANNICDAQEDEVNHRWTIVHYIGIKNSLLMFNSANVLAVLLVFYAMYIGVYPLALFSILLAVPLIIKQSLIFNHEQIKTKTFVCAVQIMIFGSLSMCVGFLGYWIYTLIYH</sequence>
<keyword evidence="3 6" id="KW-0812">Transmembrane</keyword>
<feature type="transmembrane region" description="Helical" evidence="6">
    <location>
        <begin position="123"/>
        <end position="140"/>
    </location>
</feature>
<protein>
    <submittedName>
        <fullName evidence="7">UbiA prenyltransferase</fullName>
    </submittedName>
</protein>
<organism evidence="7 8">
    <name type="scientific">Lentilactobacillus sunkii DSM 19904</name>
    <dbReference type="NCBI Taxonomy" id="1423808"/>
    <lineage>
        <taxon>Bacteria</taxon>
        <taxon>Bacillati</taxon>
        <taxon>Bacillota</taxon>
        <taxon>Bacilli</taxon>
        <taxon>Lactobacillales</taxon>
        <taxon>Lactobacillaceae</taxon>
        <taxon>Lentilactobacillus</taxon>
    </lineage>
</organism>
<dbReference type="NCBIfam" id="NF004752">
    <property type="entry name" value="PRK06080.1-4"/>
    <property type="match status" value="1"/>
</dbReference>
<dbReference type="Pfam" id="PF01040">
    <property type="entry name" value="UbiA"/>
    <property type="match status" value="1"/>
</dbReference>
<evidence type="ECO:0000256" key="1">
    <source>
        <dbReference type="ARBA" id="ARBA00004141"/>
    </source>
</evidence>
<proteinExistence type="predicted"/>
<dbReference type="CDD" id="cd13962">
    <property type="entry name" value="PT_UbiA_UBIAD1"/>
    <property type="match status" value="1"/>
</dbReference>
<feature type="transmembrane region" description="Helical" evidence="6">
    <location>
        <begin position="152"/>
        <end position="169"/>
    </location>
</feature>
<feature type="transmembrane region" description="Helical" evidence="6">
    <location>
        <begin position="96"/>
        <end position="117"/>
    </location>
</feature>
<feature type="transmembrane region" description="Helical" evidence="6">
    <location>
        <begin position="20"/>
        <end position="41"/>
    </location>
</feature>
<keyword evidence="8" id="KW-1185">Reference proteome</keyword>
<evidence type="ECO:0000313" key="8">
    <source>
        <dbReference type="Proteomes" id="UP000051581"/>
    </source>
</evidence>
<feature type="transmembrane region" description="Helical" evidence="6">
    <location>
        <begin position="47"/>
        <end position="66"/>
    </location>
</feature>
<feature type="transmembrane region" description="Helical" evidence="6">
    <location>
        <begin position="181"/>
        <end position="206"/>
    </location>
</feature>
<evidence type="ECO:0000256" key="5">
    <source>
        <dbReference type="ARBA" id="ARBA00023136"/>
    </source>
</evidence>
<dbReference type="GO" id="GO:0009234">
    <property type="term" value="P:menaquinone biosynthetic process"/>
    <property type="evidence" value="ECO:0007669"/>
    <property type="project" value="TreeGrafter"/>
</dbReference>
<dbReference type="PANTHER" id="PTHR13929:SF0">
    <property type="entry name" value="UBIA PRENYLTRANSFERASE DOMAIN-CONTAINING PROTEIN 1"/>
    <property type="match status" value="1"/>
</dbReference>
<dbReference type="PATRIC" id="fig|1423808.3.peg.524"/>
<evidence type="ECO:0000256" key="4">
    <source>
        <dbReference type="ARBA" id="ARBA00022989"/>
    </source>
</evidence>
<evidence type="ECO:0000256" key="3">
    <source>
        <dbReference type="ARBA" id="ARBA00022692"/>
    </source>
</evidence>
<dbReference type="Proteomes" id="UP000051581">
    <property type="component" value="Unassembled WGS sequence"/>
</dbReference>
<dbReference type="AlphaFoldDB" id="A0A0R1KXB1"/>
<keyword evidence="4 6" id="KW-1133">Transmembrane helix</keyword>
<dbReference type="InterPro" id="IPR026046">
    <property type="entry name" value="UBIAD1"/>
</dbReference>
<evidence type="ECO:0000256" key="2">
    <source>
        <dbReference type="ARBA" id="ARBA00022679"/>
    </source>
</evidence>
<dbReference type="InterPro" id="IPR000537">
    <property type="entry name" value="UbiA_prenyltransferase"/>
</dbReference>
<comment type="subcellular location">
    <subcellularLocation>
        <location evidence="1">Membrane</location>
        <topology evidence="1">Multi-pass membrane protein</topology>
    </subcellularLocation>
</comment>
<gene>
    <name evidence="7" type="ORF">FD17_GL000518</name>
</gene>
<name>A0A0R1KXB1_9LACO</name>
<dbReference type="GO" id="GO:0004659">
    <property type="term" value="F:prenyltransferase activity"/>
    <property type="evidence" value="ECO:0007669"/>
    <property type="project" value="InterPro"/>
</dbReference>
<dbReference type="PANTHER" id="PTHR13929">
    <property type="entry name" value="1,4-DIHYDROXY-2-NAPHTHOATE OCTAPRENYLTRANSFERASE"/>
    <property type="match status" value="1"/>
</dbReference>
<comment type="caution">
    <text evidence="7">The sequence shown here is derived from an EMBL/GenBank/DDBJ whole genome shotgun (WGS) entry which is preliminary data.</text>
</comment>